<dbReference type="HOGENOM" id="CLU_3376852_0_0_10"/>
<gene>
    <name evidence="1" type="ordered locus">zobellia_1050</name>
</gene>
<reference evidence="1 2" key="2">
    <citation type="journal article" date="2012" name="Environ. Microbiol.">
        <title>Characterization of the first alginolytic operons in a marine bacterium: from their emergence in marine Flavobacteriia to their independent transfers to marine Proteobacteria and human gut Bacteroides.</title>
        <authorList>
            <person name="Thomas F."/>
            <person name="Barbeyron T."/>
            <person name="Tonon T."/>
            <person name="Genicot S."/>
            <person name="Czjzek M."/>
            <person name="Michel G."/>
        </authorList>
    </citation>
    <scope>NUCLEOTIDE SEQUENCE [LARGE SCALE GENOMIC DNA]</scope>
    <source>
        <strain evidence="2">DSM 12802 / CCUG 47099 / CIP 106680 / NCIMB 13871 / Dsij</strain>
    </source>
</reference>
<sequence>MIPPYVSVNTEFASLLSLITEEKTNFNKLIKGGG</sequence>
<reference evidence="2" key="1">
    <citation type="submission" date="2009-07" db="EMBL/GenBank/DDBJ databases">
        <title>Complete genome sequence of Zobellia galactanivorans Dsij.</title>
        <authorList>
            <consortium name="Genoscope - CEA"/>
        </authorList>
    </citation>
    <scope>NUCLEOTIDE SEQUENCE [LARGE SCALE GENOMIC DNA]</scope>
    <source>
        <strain evidence="2">DSM 12802 / CCUG 47099 / CIP 106680 / NCIMB 13871 / Dsij</strain>
    </source>
</reference>
<keyword evidence="2" id="KW-1185">Reference proteome</keyword>
<evidence type="ECO:0000313" key="2">
    <source>
        <dbReference type="Proteomes" id="UP000008898"/>
    </source>
</evidence>
<dbReference type="KEGG" id="zga:ZOBELLIA_1050"/>
<protein>
    <submittedName>
        <fullName evidence="1">Uncharacterized protein</fullName>
    </submittedName>
</protein>
<dbReference type="STRING" id="63186.ZOBELLIA_1050"/>
<dbReference type="Proteomes" id="UP000008898">
    <property type="component" value="Chromosome"/>
</dbReference>
<organism evidence="1 2">
    <name type="scientific">Zobellia galactanivorans (strain DSM 12802 / CCUG 47099 / CIP 106680 / NCIMB 13871 / Dsij)</name>
    <dbReference type="NCBI Taxonomy" id="63186"/>
    <lineage>
        <taxon>Bacteria</taxon>
        <taxon>Pseudomonadati</taxon>
        <taxon>Bacteroidota</taxon>
        <taxon>Flavobacteriia</taxon>
        <taxon>Flavobacteriales</taxon>
        <taxon>Flavobacteriaceae</taxon>
        <taxon>Zobellia</taxon>
    </lineage>
</organism>
<accession>G0L2P3</accession>
<dbReference type="AlphaFoldDB" id="G0L2P3"/>
<evidence type="ECO:0000313" key="1">
    <source>
        <dbReference type="EMBL" id="CAZ95107.1"/>
    </source>
</evidence>
<name>G0L2P3_ZOBGA</name>
<proteinExistence type="predicted"/>
<dbReference type="EMBL" id="FP476056">
    <property type="protein sequence ID" value="CAZ95107.1"/>
    <property type="molecule type" value="Genomic_DNA"/>
</dbReference>